<feature type="region of interest" description="Disordered" evidence="1">
    <location>
        <begin position="34"/>
        <end position="57"/>
    </location>
</feature>
<evidence type="ECO:0000256" key="1">
    <source>
        <dbReference type="SAM" id="MobiDB-lite"/>
    </source>
</evidence>
<gene>
    <name evidence="2" type="ORF">JCGZ_04525</name>
</gene>
<feature type="compositionally biased region" description="Polar residues" evidence="1">
    <location>
        <begin position="47"/>
        <end position="57"/>
    </location>
</feature>
<dbReference type="Proteomes" id="UP000027138">
    <property type="component" value="Unassembled WGS sequence"/>
</dbReference>
<dbReference type="EMBL" id="KK915776">
    <property type="protein sequence ID" value="KDP20572.1"/>
    <property type="molecule type" value="Genomic_DNA"/>
</dbReference>
<evidence type="ECO:0000313" key="2">
    <source>
        <dbReference type="EMBL" id="KDP20572.1"/>
    </source>
</evidence>
<organism evidence="2 3">
    <name type="scientific">Jatropha curcas</name>
    <name type="common">Barbados nut</name>
    <dbReference type="NCBI Taxonomy" id="180498"/>
    <lineage>
        <taxon>Eukaryota</taxon>
        <taxon>Viridiplantae</taxon>
        <taxon>Streptophyta</taxon>
        <taxon>Embryophyta</taxon>
        <taxon>Tracheophyta</taxon>
        <taxon>Spermatophyta</taxon>
        <taxon>Magnoliopsida</taxon>
        <taxon>eudicotyledons</taxon>
        <taxon>Gunneridae</taxon>
        <taxon>Pentapetalae</taxon>
        <taxon>rosids</taxon>
        <taxon>fabids</taxon>
        <taxon>Malpighiales</taxon>
        <taxon>Euphorbiaceae</taxon>
        <taxon>Crotonoideae</taxon>
        <taxon>Jatropheae</taxon>
        <taxon>Jatropha</taxon>
    </lineage>
</organism>
<reference evidence="2 3" key="1">
    <citation type="journal article" date="2014" name="PLoS ONE">
        <title>Global Analysis of Gene Expression Profiles in Physic Nut (Jatropha curcas L.) Seedlings Exposed to Salt Stress.</title>
        <authorList>
            <person name="Zhang L."/>
            <person name="Zhang C."/>
            <person name="Wu P."/>
            <person name="Chen Y."/>
            <person name="Li M."/>
            <person name="Jiang H."/>
            <person name="Wu G."/>
        </authorList>
    </citation>
    <scope>NUCLEOTIDE SEQUENCE [LARGE SCALE GENOMIC DNA]</scope>
    <source>
        <strain evidence="3">cv. GZQX0401</strain>
        <tissue evidence="2">Young leaves</tissue>
    </source>
</reference>
<protein>
    <submittedName>
        <fullName evidence="2">Uncharacterized protein</fullName>
    </submittedName>
</protein>
<sequence>MVAGKSHLASTSRGLHHSIRNFIGNSDLMSVHRVSGPFGQNKRRQPLSATINGGFTI</sequence>
<accession>A0A067J9Z7</accession>
<name>A0A067J9Z7_JATCU</name>
<keyword evidence="3" id="KW-1185">Reference proteome</keyword>
<dbReference type="AlphaFoldDB" id="A0A067J9Z7"/>
<evidence type="ECO:0000313" key="3">
    <source>
        <dbReference type="Proteomes" id="UP000027138"/>
    </source>
</evidence>
<proteinExistence type="predicted"/>